<comment type="caution">
    <text evidence="2">The sequence shown here is derived from an EMBL/GenBank/DDBJ whole genome shotgun (WGS) entry which is preliminary data.</text>
</comment>
<feature type="compositionally biased region" description="Low complexity" evidence="1">
    <location>
        <begin position="52"/>
        <end position="63"/>
    </location>
</feature>
<dbReference type="AlphaFoldDB" id="A0A9D1ZS38"/>
<gene>
    <name evidence="2" type="ORF">H9821_07070</name>
</gene>
<feature type="region of interest" description="Disordered" evidence="1">
    <location>
        <begin position="52"/>
        <end position="79"/>
    </location>
</feature>
<reference evidence="2" key="2">
    <citation type="submission" date="2021-04" db="EMBL/GenBank/DDBJ databases">
        <authorList>
            <person name="Gilroy R."/>
        </authorList>
    </citation>
    <scope>NUCLEOTIDE SEQUENCE</scope>
    <source>
        <strain evidence="2">ChiHjej12B11-9195</strain>
    </source>
</reference>
<evidence type="ECO:0000313" key="3">
    <source>
        <dbReference type="Proteomes" id="UP000824134"/>
    </source>
</evidence>
<accession>A0A9D1ZS38</accession>
<evidence type="ECO:0000256" key="1">
    <source>
        <dbReference type="SAM" id="MobiDB-lite"/>
    </source>
</evidence>
<dbReference type="Proteomes" id="UP000824134">
    <property type="component" value="Unassembled WGS sequence"/>
</dbReference>
<evidence type="ECO:0000313" key="2">
    <source>
        <dbReference type="EMBL" id="HIY95406.1"/>
    </source>
</evidence>
<reference evidence="2" key="1">
    <citation type="journal article" date="2021" name="PeerJ">
        <title>Extensive microbial diversity within the chicken gut microbiome revealed by metagenomics and culture.</title>
        <authorList>
            <person name="Gilroy R."/>
            <person name="Ravi A."/>
            <person name="Getino M."/>
            <person name="Pursley I."/>
            <person name="Horton D.L."/>
            <person name="Alikhan N.F."/>
            <person name="Baker D."/>
            <person name="Gharbi K."/>
            <person name="Hall N."/>
            <person name="Watson M."/>
            <person name="Adriaenssens E.M."/>
            <person name="Foster-Nyarko E."/>
            <person name="Jarju S."/>
            <person name="Secka A."/>
            <person name="Antonio M."/>
            <person name="Oren A."/>
            <person name="Chaudhuri R.R."/>
            <person name="La Ragione R."/>
            <person name="Hildebrand F."/>
            <person name="Pallen M.J."/>
        </authorList>
    </citation>
    <scope>NUCLEOTIDE SEQUENCE</scope>
    <source>
        <strain evidence="2">ChiHjej12B11-9195</strain>
    </source>
</reference>
<protein>
    <submittedName>
        <fullName evidence="2">Uncharacterized protein</fullName>
    </submittedName>
</protein>
<dbReference type="EMBL" id="DXCN01000050">
    <property type="protein sequence ID" value="HIY95406.1"/>
    <property type="molecule type" value="Genomic_DNA"/>
</dbReference>
<name>A0A9D1ZS38_9MICC</name>
<organism evidence="2 3">
    <name type="scientific">Candidatus Rothia avicola</name>
    <dbReference type="NCBI Taxonomy" id="2840478"/>
    <lineage>
        <taxon>Bacteria</taxon>
        <taxon>Bacillati</taxon>
        <taxon>Actinomycetota</taxon>
        <taxon>Actinomycetes</taxon>
        <taxon>Micrococcales</taxon>
        <taxon>Micrococcaceae</taxon>
        <taxon>Rothia</taxon>
    </lineage>
</organism>
<proteinExistence type="predicted"/>
<sequence>MRAKFLSIWSMFSQVSVVAGPLAVSSTMLISSLPVAFTVIGSSALGARPIHASPSQSAFSGSSPAPPLSEPAGLPCPNL</sequence>